<keyword evidence="1" id="KW-0812">Transmembrane</keyword>
<accession>A0A0D2ULC0</accession>
<gene>
    <name evidence="2" type="ORF">CAOG_006290</name>
</gene>
<name>A0A0D2ULC0_CAPO3</name>
<keyword evidence="1" id="KW-1133">Transmembrane helix</keyword>
<evidence type="ECO:0000256" key="1">
    <source>
        <dbReference type="SAM" id="Phobius"/>
    </source>
</evidence>
<protein>
    <submittedName>
        <fullName evidence="2">Uncharacterized protein</fullName>
    </submittedName>
</protein>
<evidence type="ECO:0000313" key="2">
    <source>
        <dbReference type="EMBL" id="KJE95896.1"/>
    </source>
</evidence>
<sequence length="117" mass="13209">MGSTLHPVSLVYYGAHFSDLITFTPLVIGKFFIRYGVGCAMLFLTRLIFKTLMTRVFTYLLTSSGSLKGVPTVTRDRERPYGGYVIEIPTKFVTYSMVGFMATFAMPAFFRYIGLDN</sequence>
<feature type="transmembrane region" description="Helical" evidence="1">
    <location>
        <begin position="20"/>
        <end position="44"/>
    </location>
</feature>
<dbReference type="EMBL" id="KE346370">
    <property type="protein sequence ID" value="KJE95896.1"/>
    <property type="molecule type" value="Genomic_DNA"/>
</dbReference>
<proteinExistence type="predicted"/>
<dbReference type="InParanoid" id="A0A0D2ULC0"/>
<dbReference type="OrthoDB" id="301434at2759"/>
<dbReference type="eggNOG" id="KOG2822">
    <property type="taxonomic scope" value="Eukaryota"/>
</dbReference>
<keyword evidence="3" id="KW-1185">Reference proteome</keyword>
<dbReference type="AlphaFoldDB" id="A0A0D2ULC0"/>
<feature type="transmembrane region" description="Helical" evidence="1">
    <location>
        <begin position="93"/>
        <end position="113"/>
    </location>
</feature>
<reference evidence="3" key="1">
    <citation type="submission" date="2011-02" db="EMBL/GenBank/DDBJ databases">
        <title>The Genome Sequence of Capsaspora owczarzaki ATCC 30864.</title>
        <authorList>
            <person name="Russ C."/>
            <person name="Cuomo C."/>
            <person name="Burger G."/>
            <person name="Gray M.W."/>
            <person name="Holland P.W.H."/>
            <person name="King N."/>
            <person name="Lang F.B.F."/>
            <person name="Roger A.J."/>
            <person name="Ruiz-Trillo I."/>
            <person name="Young S.K."/>
            <person name="Zeng Q."/>
            <person name="Gargeya S."/>
            <person name="Alvarado L."/>
            <person name="Berlin A."/>
            <person name="Chapman S.B."/>
            <person name="Chen Z."/>
            <person name="Freedman E."/>
            <person name="Gellesch M."/>
            <person name="Goldberg J."/>
            <person name="Griggs A."/>
            <person name="Gujja S."/>
            <person name="Heilman E."/>
            <person name="Heiman D."/>
            <person name="Howarth C."/>
            <person name="Mehta T."/>
            <person name="Neiman D."/>
            <person name="Pearson M."/>
            <person name="Roberts A."/>
            <person name="Saif S."/>
            <person name="Shea T."/>
            <person name="Shenoy N."/>
            <person name="Sisk P."/>
            <person name="Stolte C."/>
            <person name="Sykes S."/>
            <person name="White J."/>
            <person name="Yandava C."/>
            <person name="Haas B."/>
            <person name="Nusbaum C."/>
            <person name="Birren B."/>
        </authorList>
    </citation>
    <scope>NUCLEOTIDE SEQUENCE</scope>
    <source>
        <strain evidence="3">ATCC 30864</strain>
    </source>
</reference>
<organism evidence="2 3">
    <name type="scientific">Capsaspora owczarzaki (strain ATCC 30864)</name>
    <dbReference type="NCBI Taxonomy" id="595528"/>
    <lineage>
        <taxon>Eukaryota</taxon>
        <taxon>Filasterea</taxon>
        <taxon>Capsaspora</taxon>
    </lineage>
</organism>
<evidence type="ECO:0000313" key="3">
    <source>
        <dbReference type="Proteomes" id="UP000008743"/>
    </source>
</evidence>
<keyword evidence="1" id="KW-0472">Membrane</keyword>
<dbReference type="Proteomes" id="UP000008743">
    <property type="component" value="Unassembled WGS sequence"/>
</dbReference>